<feature type="domain" description="N-acetyltransferase" evidence="1">
    <location>
        <begin position="131"/>
        <end position="170"/>
    </location>
</feature>
<dbReference type="AlphaFoldDB" id="A0A165CF60"/>
<dbReference type="GO" id="GO:0016747">
    <property type="term" value="F:acyltransferase activity, transferring groups other than amino-acyl groups"/>
    <property type="evidence" value="ECO:0007669"/>
    <property type="project" value="InterPro"/>
</dbReference>
<dbReference type="EMBL" id="KV426329">
    <property type="protein sequence ID" value="KZV82354.1"/>
    <property type="molecule type" value="Genomic_DNA"/>
</dbReference>
<dbReference type="Proteomes" id="UP000077266">
    <property type="component" value="Unassembled WGS sequence"/>
</dbReference>
<keyword evidence="3" id="KW-1185">Reference proteome</keyword>
<accession>A0A165CF60</accession>
<proteinExistence type="predicted"/>
<dbReference type="Pfam" id="PF00583">
    <property type="entry name" value="Acetyltransf_1"/>
    <property type="match status" value="1"/>
</dbReference>
<dbReference type="SUPFAM" id="SSF55729">
    <property type="entry name" value="Acyl-CoA N-acyltransferases (Nat)"/>
    <property type="match status" value="1"/>
</dbReference>
<gene>
    <name evidence="2" type="ORF">EXIGLDRAFT_729814</name>
</gene>
<evidence type="ECO:0000259" key="1">
    <source>
        <dbReference type="Pfam" id="PF00583"/>
    </source>
</evidence>
<protein>
    <recommendedName>
        <fullName evidence="1">N-acetyltransferase domain-containing protein</fullName>
    </recommendedName>
</protein>
<organism evidence="2 3">
    <name type="scientific">Exidia glandulosa HHB12029</name>
    <dbReference type="NCBI Taxonomy" id="1314781"/>
    <lineage>
        <taxon>Eukaryota</taxon>
        <taxon>Fungi</taxon>
        <taxon>Dikarya</taxon>
        <taxon>Basidiomycota</taxon>
        <taxon>Agaricomycotina</taxon>
        <taxon>Agaricomycetes</taxon>
        <taxon>Auriculariales</taxon>
        <taxon>Exidiaceae</taxon>
        <taxon>Exidia</taxon>
    </lineage>
</organism>
<name>A0A165CF60_EXIGL</name>
<dbReference type="InterPro" id="IPR000182">
    <property type="entry name" value="GNAT_dom"/>
</dbReference>
<dbReference type="OrthoDB" id="3794209at2759"/>
<evidence type="ECO:0000313" key="3">
    <source>
        <dbReference type="Proteomes" id="UP000077266"/>
    </source>
</evidence>
<reference evidence="2 3" key="1">
    <citation type="journal article" date="2016" name="Mol. Biol. Evol.">
        <title>Comparative Genomics of Early-Diverging Mushroom-Forming Fungi Provides Insights into the Origins of Lignocellulose Decay Capabilities.</title>
        <authorList>
            <person name="Nagy L.G."/>
            <person name="Riley R."/>
            <person name="Tritt A."/>
            <person name="Adam C."/>
            <person name="Daum C."/>
            <person name="Floudas D."/>
            <person name="Sun H."/>
            <person name="Yadav J.S."/>
            <person name="Pangilinan J."/>
            <person name="Larsson K.H."/>
            <person name="Matsuura K."/>
            <person name="Barry K."/>
            <person name="Labutti K."/>
            <person name="Kuo R."/>
            <person name="Ohm R.A."/>
            <person name="Bhattacharya S.S."/>
            <person name="Shirouzu T."/>
            <person name="Yoshinaga Y."/>
            <person name="Martin F.M."/>
            <person name="Grigoriev I.V."/>
            <person name="Hibbett D.S."/>
        </authorList>
    </citation>
    <scope>NUCLEOTIDE SEQUENCE [LARGE SCALE GENOMIC DNA]</scope>
    <source>
        <strain evidence="2 3">HHB12029</strain>
    </source>
</reference>
<dbReference type="Gene3D" id="3.40.630.30">
    <property type="match status" value="1"/>
</dbReference>
<sequence>MDTVTTPTVDGLPTTLHRLTHEELKHSPLLEPLYLMINAAFGVTSVAPYFPDIEPIKRLVNSAQLVTELGSTAVTFILTQSTVSPEGHVDLRLLGTVTLEVHDEDGAAAHADADYGGRGAFDTIMYQDSPPFASTVAHRVVHFLAVDPSLMGKGLASWLMKHLEAEAIAQLQRERLEEGKAWTTLRMVLSTINEINGKYYGKRGWKTLARREMPPGFLGSPGGFTLVRMEKVLDL</sequence>
<dbReference type="InParanoid" id="A0A165CF60"/>
<dbReference type="CDD" id="cd04301">
    <property type="entry name" value="NAT_SF"/>
    <property type="match status" value="1"/>
</dbReference>
<evidence type="ECO:0000313" key="2">
    <source>
        <dbReference type="EMBL" id="KZV82354.1"/>
    </source>
</evidence>
<dbReference type="InterPro" id="IPR016181">
    <property type="entry name" value="Acyl_CoA_acyltransferase"/>
</dbReference>